<protein>
    <submittedName>
        <fullName evidence="2">Uncharacterized protein</fullName>
    </submittedName>
</protein>
<comment type="caution">
    <text evidence="2">The sequence shown here is derived from an EMBL/GenBank/DDBJ whole genome shotgun (WGS) entry which is preliminary data.</text>
</comment>
<evidence type="ECO:0000313" key="3">
    <source>
        <dbReference type="Proteomes" id="UP001066276"/>
    </source>
</evidence>
<feature type="compositionally biased region" description="Polar residues" evidence="1">
    <location>
        <begin position="52"/>
        <end position="63"/>
    </location>
</feature>
<feature type="non-terminal residue" evidence="2">
    <location>
        <position position="1"/>
    </location>
</feature>
<dbReference type="EMBL" id="JANPWB010000002">
    <property type="protein sequence ID" value="KAJ1208789.1"/>
    <property type="molecule type" value="Genomic_DNA"/>
</dbReference>
<proteinExistence type="predicted"/>
<organism evidence="2 3">
    <name type="scientific">Pleurodeles waltl</name>
    <name type="common">Iberian ribbed newt</name>
    <dbReference type="NCBI Taxonomy" id="8319"/>
    <lineage>
        <taxon>Eukaryota</taxon>
        <taxon>Metazoa</taxon>
        <taxon>Chordata</taxon>
        <taxon>Craniata</taxon>
        <taxon>Vertebrata</taxon>
        <taxon>Euteleostomi</taxon>
        <taxon>Amphibia</taxon>
        <taxon>Batrachia</taxon>
        <taxon>Caudata</taxon>
        <taxon>Salamandroidea</taxon>
        <taxon>Salamandridae</taxon>
        <taxon>Pleurodelinae</taxon>
        <taxon>Pleurodeles</taxon>
    </lineage>
</organism>
<keyword evidence="3" id="KW-1185">Reference proteome</keyword>
<reference evidence="2" key="1">
    <citation type="journal article" date="2022" name="bioRxiv">
        <title>Sequencing and chromosome-scale assembly of the giantPleurodeles waltlgenome.</title>
        <authorList>
            <person name="Brown T."/>
            <person name="Elewa A."/>
            <person name="Iarovenko S."/>
            <person name="Subramanian E."/>
            <person name="Araus A.J."/>
            <person name="Petzold A."/>
            <person name="Susuki M."/>
            <person name="Suzuki K.-i.T."/>
            <person name="Hayashi T."/>
            <person name="Toyoda A."/>
            <person name="Oliveira C."/>
            <person name="Osipova E."/>
            <person name="Leigh N.D."/>
            <person name="Simon A."/>
            <person name="Yun M.H."/>
        </authorList>
    </citation>
    <scope>NUCLEOTIDE SEQUENCE</scope>
    <source>
        <strain evidence="2">20211129_DDA</strain>
        <tissue evidence="2">Liver</tissue>
    </source>
</reference>
<evidence type="ECO:0000313" key="2">
    <source>
        <dbReference type="EMBL" id="KAJ1208789.1"/>
    </source>
</evidence>
<dbReference type="Proteomes" id="UP001066276">
    <property type="component" value="Chromosome 1_2"/>
</dbReference>
<accession>A0AAV7W460</accession>
<feature type="non-terminal residue" evidence="2">
    <location>
        <position position="63"/>
    </location>
</feature>
<name>A0AAV7W460_PLEWA</name>
<sequence>TTQVQLMHCWADIIDRKQDLLDMLGVEILGLAPKGKKRGTTEAGLAGAREVPTTSANSEGSAH</sequence>
<dbReference type="AlphaFoldDB" id="A0AAV7W460"/>
<gene>
    <name evidence="2" type="ORF">NDU88_004172</name>
</gene>
<evidence type="ECO:0000256" key="1">
    <source>
        <dbReference type="SAM" id="MobiDB-lite"/>
    </source>
</evidence>
<feature type="region of interest" description="Disordered" evidence="1">
    <location>
        <begin position="36"/>
        <end position="63"/>
    </location>
</feature>